<dbReference type="Proteomes" id="UP000613011">
    <property type="component" value="Unassembled WGS sequence"/>
</dbReference>
<evidence type="ECO:0000256" key="1">
    <source>
        <dbReference type="SAM" id="Phobius"/>
    </source>
</evidence>
<name>A0A936ZL88_9BURK</name>
<organism evidence="2 3">
    <name type="scientific">Ramlibacter aurantiacus</name>
    <dbReference type="NCBI Taxonomy" id="2801330"/>
    <lineage>
        <taxon>Bacteria</taxon>
        <taxon>Pseudomonadati</taxon>
        <taxon>Pseudomonadota</taxon>
        <taxon>Betaproteobacteria</taxon>
        <taxon>Burkholderiales</taxon>
        <taxon>Comamonadaceae</taxon>
        <taxon>Ramlibacter</taxon>
    </lineage>
</organism>
<proteinExistence type="predicted"/>
<reference evidence="2" key="1">
    <citation type="submission" date="2021-01" db="EMBL/GenBank/DDBJ databases">
        <title>Ramlibacter sp. strain AW1 16S ribosomal RNA gene Genome sequencing and assembly.</title>
        <authorList>
            <person name="Kang M."/>
        </authorList>
    </citation>
    <scope>NUCLEOTIDE SEQUENCE</scope>
    <source>
        <strain evidence="2">AW1</strain>
    </source>
</reference>
<comment type="caution">
    <text evidence="2">The sequence shown here is derived from an EMBL/GenBank/DDBJ whole genome shotgun (WGS) entry which is preliminary data.</text>
</comment>
<keyword evidence="1" id="KW-0812">Transmembrane</keyword>
<protein>
    <submittedName>
        <fullName evidence="2">Uncharacterized protein</fullName>
    </submittedName>
</protein>
<sequence>MNPNVKFAERTAVLATLDPASVAAGTVVTTWVPVANFHSFAALINTGVLGTAATLDAKLRQATDATGTGAKDIPGKAIAQIVKASGDNKQAIVECRSDDLDHDGGFAWVALSATVGVAASIFSATLLGVHPRYAPASAFNQASVVQTV</sequence>
<gene>
    <name evidence="2" type="ORF">JI739_05305</name>
</gene>
<accession>A0A936ZL88</accession>
<keyword evidence="3" id="KW-1185">Reference proteome</keyword>
<feature type="transmembrane region" description="Helical" evidence="1">
    <location>
        <begin position="106"/>
        <end position="129"/>
    </location>
</feature>
<evidence type="ECO:0000313" key="3">
    <source>
        <dbReference type="Proteomes" id="UP000613011"/>
    </source>
</evidence>
<keyword evidence="1" id="KW-1133">Transmembrane helix</keyword>
<dbReference type="EMBL" id="JAEQNA010000001">
    <property type="protein sequence ID" value="MBL0419761.1"/>
    <property type="molecule type" value="Genomic_DNA"/>
</dbReference>
<dbReference type="RefSeq" id="WP_201682768.1">
    <property type="nucleotide sequence ID" value="NZ_JAEQNA010000001.1"/>
</dbReference>
<dbReference type="AlphaFoldDB" id="A0A936ZL88"/>
<evidence type="ECO:0000313" key="2">
    <source>
        <dbReference type="EMBL" id="MBL0419761.1"/>
    </source>
</evidence>
<keyword evidence="1" id="KW-0472">Membrane</keyword>